<keyword evidence="2" id="KW-0285">Flavoprotein</keyword>
<dbReference type="PANTHER" id="PTHR43104">
    <property type="entry name" value="L-2-HYDROXYGLUTARATE DEHYDROGENASE, MITOCHONDRIAL"/>
    <property type="match status" value="1"/>
</dbReference>
<protein>
    <recommendedName>
        <fullName evidence="6">FAD dependent oxidoreductase domain-containing protein</fullName>
    </recommendedName>
</protein>
<dbReference type="PANTHER" id="PTHR43104:SF4">
    <property type="entry name" value="L-2-HYDROXYGLUTARATE DEHYDROGENASE, MITOCHONDRIAL"/>
    <property type="match status" value="1"/>
</dbReference>
<proteinExistence type="inferred from homology"/>
<evidence type="ECO:0000256" key="5">
    <source>
        <dbReference type="ARBA" id="ARBA00037941"/>
    </source>
</evidence>
<comment type="similarity">
    <text evidence="5">Belongs to the L2HGDH family.</text>
</comment>
<evidence type="ECO:0000256" key="3">
    <source>
        <dbReference type="ARBA" id="ARBA00022827"/>
    </source>
</evidence>
<dbReference type="STRING" id="1449351.RISW2_01705"/>
<dbReference type="Gene3D" id="3.50.50.60">
    <property type="entry name" value="FAD/NAD(P)-binding domain"/>
    <property type="match status" value="1"/>
</dbReference>
<reference evidence="7 8" key="1">
    <citation type="submission" date="2014-01" db="EMBL/GenBank/DDBJ databases">
        <title>Roseivivax isoporae LMG 25204 Genome Sequencing.</title>
        <authorList>
            <person name="Lai Q."/>
            <person name="Li G."/>
            <person name="Shao Z."/>
        </authorList>
    </citation>
    <scope>NUCLEOTIDE SEQUENCE [LARGE SCALE GENOMIC DNA]</scope>
    <source>
        <strain evidence="7 8">LMG 25204</strain>
    </source>
</reference>
<evidence type="ECO:0000313" key="8">
    <source>
        <dbReference type="Proteomes" id="UP000023430"/>
    </source>
</evidence>
<evidence type="ECO:0000256" key="1">
    <source>
        <dbReference type="ARBA" id="ARBA00001974"/>
    </source>
</evidence>
<evidence type="ECO:0000259" key="6">
    <source>
        <dbReference type="Pfam" id="PF01266"/>
    </source>
</evidence>
<organism evidence="7 8">
    <name type="scientific">Roseivivax isoporae LMG 25204</name>
    <dbReference type="NCBI Taxonomy" id="1449351"/>
    <lineage>
        <taxon>Bacteria</taxon>
        <taxon>Pseudomonadati</taxon>
        <taxon>Pseudomonadota</taxon>
        <taxon>Alphaproteobacteria</taxon>
        <taxon>Rhodobacterales</taxon>
        <taxon>Roseobacteraceae</taxon>
        <taxon>Roseivivax</taxon>
    </lineage>
</organism>
<dbReference type="Pfam" id="PF01266">
    <property type="entry name" value="DAO"/>
    <property type="match status" value="1"/>
</dbReference>
<dbReference type="PATRIC" id="fig|1449351.3.peg.1766"/>
<sequence>MDSFDFDTVVVGAGAVGLAIAATLAERGQSVLVIEAGARPGEVTTARNSEVVHAGLYYPTDSLKHRFCVEGRRLLYAFMDRTGVDYRKCGKLVVATDAAEEARLAEIHALGRANGVEGLRLLSRAECAAREPDVAATAALWSPETGIFDAHGYLLRLIAVLEDRGGMVVLRTPFVSAELSGDGFRIATGGADPATLRARRLVNAAGFWAPALAAAIEGLPARSVPRQWLAKGSYFRLTGRAPFSHLIYPVPVDGGLGVHATLDLGGAVRFGPDVDWLPEGTMPDEIDYCVDPARARAFEEAIRRYWPGLPDGRLEPDYSGVRTKLKGPGAGFFDFDIQTEARHGVPGLVNLFGIESPGLTSSLAIGAAVADALTA</sequence>
<dbReference type="SUPFAM" id="SSF51905">
    <property type="entry name" value="FAD/NAD(P)-binding domain"/>
    <property type="match status" value="1"/>
</dbReference>
<evidence type="ECO:0000256" key="2">
    <source>
        <dbReference type="ARBA" id="ARBA00022630"/>
    </source>
</evidence>
<dbReference type="GO" id="GO:0047545">
    <property type="term" value="F:(S)-2-hydroxyglutarate dehydrogenase activity"/>
    <property type="evidence" value="ECO:0007669"/>
    <property type="project" value="TreeGrafter"/>
</dbReference>
<keyword evidence="8" id="KW-1185">Reference proteome</keyword>
<comment type="caution">
    <text evidence="7">The sequence shown here is derived from an EMBL/GenBank/DDBJ whole genome shotgun (WGS) entry which is preliminary data.</text>
</comment>
<dbReference type="RefSeq" id="WP_244437532.1">
    <property type="nucleotide sequence ID" value="NZ_JAME01000010.1"/>
</dbReference>
<comment type="cofactor">
    <cofactor evidence="1">
        <name>FAD</name>
        <dbReference type="ChEBI" id="CHEBI:57692"/>
    </cofactor>
</comment>
<evidence type="ECO:0000313" key="7">
    <source>
        <dbReference type="EMBL" id="ETX29414.1"/>
    </source>
</evidence>
<dbReference type="InterPro" id="IPR036188">
    <property type="entry name" value="FAD/NAD-bd_sf"/>
</dbReference>
<evidence type="ECO:0000256" key="4">
    <source>
        <dbReference type="ARBA" id="ARBA00023002"/>
    </source>
</evidence>
<keyword evidence="4" id="KW-0560">Oxidoreductase</keyword>
<accession>X7FBE0</accession>
<dbReference type="EMBL" id="JAME01000010">
    <property type="protein sequence ID" value="ETX29414.1"/>
    <property type="molecule type" value="Genomic_DNA"/>
</dbReference>
<dbReference type="eggNOG" id="COG0579">
    <property type="taxonomic scope" value="Bacteria"/>
</dbReference>
<dbReference type="Proteomes" id="UP000023430">
    <property type="component" value="Unassembled WGS sequence"/>
</dbReference>
<gene>
    <name evidence="7" type="ORF">RISW2_01705</name>
</gene>
<keyword evidence="3" id="KW-0274">FAD</keyword>
<dbReference type="InterPro" id="IPR006076">
    <property type="entry name" value="FAD-dep_OxRdtase"/>
</dbReference>
<dbReference type="AlphaFoldDB" id="X7FBE0"/>
<feature type="domain" description="FAD dependent oxidoreductase" evidence="6">
    <location>
        <begin position="7"/>
        <end position="371"/>
    </location>
</feature>
<dbReference type="Gene3D" id="3.30.9.10">
    <property type="entry name" value="D-Amino Acid Oxidase, subunit A, domain 2"/>
    <property type="match status" value="1"/>
</dbReference>
<name>X7FBE0_9RHOB</name>